<dbReference type="GO" id="GO:0090313">
    <property type="term" value="P:regulation of protein targeting to membrane"/>
    <property type="evidence" value="ECO:0007669"/>
    <property type="project" value="TreeGrafter"/>
</dbReference>
<dbReference type="PANTHER" id="PTHR30441">
    <property type="entry name" value="DUF748 DOMAIN-CONTAINING PROTEIN"/>
    <property type="match status" value="1"/>
</dbReference>
<dbReference type="PANTHER" id="PTHR30441:SF4">
    <property type="entry name" value="PROTEIN ASMA"/>
    <property type="match status" value="1"/>
</dbReference>
<feature type="transmembrane region" description="Helical" evidence="2">
    <location>
        <begin position="218"/>
        <end position="240"/>
    </location>
</feature>
<keyword evidence="2" id="KW-0472">Membrane</keyword>
<comment type="caution">
    <text evidence="3">The sequence shown here is derived from an EMBL/GenBank/DDBJ whole genome shotgun (WGS) entry which is preliminary data.</text>
</comment>
<evidence type="ECO:0000256" key="1">
    <source>
        <dbReference type="SAM" id="MobiDB-lite"/>
    </source>
</evidence>
<dbReference type="AlphaFoldDB" id="A0A935TD53"/>
<gene>
    <name evidence="3" type="ORF">IPK02_19140</name>
</gene>
<organism evidence="3 4">
    <name type="scientific">Candidatus Accumulibacter affinis</name>
    <dbReference type="NCBI Taxonomy" id="2954384"/>
    <lineage>
        <taxon>Bacteria</taxon>
        <taxon>Pseudomonadati</taxon>
        <taxon>Pseudomonadota</taxon>
        <taxon>Betaproteobacteria</taxon>
        <taxon>Candidatus Accumulibacter</taxon>
    </lineage>
</organism>
<evidence type="ECO:0000256" key="2">
    <source>
        <dbReference type="SAM" id="Phobius"/>
    </source>
</evidence>
<proteinExistence type="predicted"/>
<reference evidence="3 4" key="1">
    <citation type="submission" date="2020-10" db="EMBL/GenBank/DDBJ databases">
        <title>Connecting structure to function with the recovery of over 1000 high-quality activated sludge metagenome-assembled genomes encoding full-length rRNA genes using long-read sequencing.</title>
        <authorList>
            <person name="Singleton C.M."/>
            <person name="Petriglieri F."/>
            <person name="Kristensen J.M."/>
            <person name="Kirkegaard R.H."/>
            <person name="Michaelsen T.Y."/>
            <person name="Andersen M.H."/>
            <person name="Karst S.M."/>
            <person name="Dueholm M.S."/>
            <person name="Nielsen P.H."/>
            <person name="Albertsen M."/>
        </authorList>
    </citation>
    <scope>NUCLEOTIDE SEQUENCE [LARGE SCALE GENOMIC DNA]</scope>
    <source>
        <strain evidence="3">Fred_18-Q3-R57-64_BAT3C.720</strain>
    </source>
</reference>
<sequence length="624" mass="67374">MDSELTDPDLVFAKTPAGEEAMLQRTRVVQRNVRMVLILVDGNATVAELCEKTGNAALTQDALIELERDGFIERRVDLNSVWQHARSSSKDIVASAIHAVSEFSTFGEKSAIAPVELPSSANQEGRVIPFPESREARRWRSPGSLALPPSLPGQNSGFAKPPDLEAATEPESPPAASNAEPSPSILDRLKNLGRRSTADDQPASRPIRRGRPGWSLHWPMGLLLGSLLLGALLFLAALFFPYSHYLPAIEAIVAQSTGQPAKVDDMRLSVYPKPGLLLGNVRLGEETDKDRLDISELRLWPALDTLLSPKVLFSEVELTGVRLSAEAIASLSRMLAAAAREEAQAGVLHVTVSNAEVFFAGLAVSDMSGRLELSAERLLEAVSLHSPDRSLQVTLKPTDRGATIQVAGLAWRPAANSPYLFDSVNLQGEIDGTECVINSLELRIFDGLVRGTAVLRAPQAMSMAGEISFERIDSRKLVDALGVGNSLEGETKGRLKFSARSEGWDTMFAALQGSGDFTMHRGRLIGIDLAEAMRRVSATPVTLGGWTRFEELAGVITLTPSSSRFSRLVLRAGLMQSSGQIEVARDLQLRGRMDVVLGGSADRTARRVLISGSLKTPLTQTGNR</sequence>
<dbReference type="EMBL" id="JADJOT010000011">
    <property type="protein sequence ID" value="MBK7955879.1"/>
    <property type="molecule type" value="Genomic_DNA"/>
</dbReference>
<name>A0A935TD53_9PROT</name>
<dbReference type="InterPro" id="IPR052894">
    <property type="entry name" value="AsmA-related"/>
</dbReference>
<evidence type="ECO:0008006" key="5">
    <source>
        <dbReference type="Google" id="ProtNLM"/>
    </source>
</evidence>
<dbReference type="Proteomes" id="UP000706151">
    <property type="component" value="Unassembled WGS sequence"/>
</dbReference>
<keyword evidence="2" id="KW-0812">Transmembrane</keyword>
<evidence type="ECO:0000313" key="3">
    <source>
        <dbReference type="EMBL" id="MBK7955879.1"/>
    </source>
</evidence>
<accession>A0A935TD53</accession>
<dbReference type="GO" id="GO:0005886">
    <property type="term" value="C:plasma membrane"/>
    <property type="evidence" value="ECO:0007669"/>
    <property type="project" value="TreeGrafter"/>
</dbReference>
<keyword evidence="2" id="KW-1133">Transmembrane helix</keyword>
<feature type="region of interest" description="Disordered" evidence="1">
    <location>
        <begin position="132"/>
        <end position="185"/>
    </location>
</feature>
<protein>
    <recommendedName>
        <fullName evidence="5">AsmA-like C-terminal domain-containing protein</fullName>
    </recommendedName>
</protein>
<feature type="compositionally biased region" description="Low complexity" evidence="1">
    <location>
        <begin position="165"/>
        <end position="184"/>
    </location>
</feature>
<evidence type="ECO:0000313" key="4">
    <source>
        <dbReference type="Proteomes" id="UP000706151"/>
    </source>
</evidence>